<feature type="region of interest" description="Disordered" evidence="1">
    <location>
        <begin position="205"/>
        <end position="225"/>
    </location>
</feature>
<evidence type="ECO:0000313" key="2">
    <source>
        <dbReference type="EMBL" id="MBW0487771.1"/>
    </source>
</evidence>
<dbReference type="AlphaFoldDB" id="A0A9Q3CMG1"/>
<gene>
    <name evidence="2" type="ORF">O181_027486</name>
</gene>
<keyword evidence="3" id="KW-1185">Reference proteome</keyword>
<feature type="region of interest" description="Disordered" evidence="1">
    <location>
        <begin position="52"/>
        <end position="84"/>
    </location>
</feature>
<evidence type="ECO:0000256" key="1">
    <source>
        <dbReference type="SAM" id="MobiDB-lite"/>
    </source>
</evidence>
<protein>
    <submittedName>
        <fullName evidence="2">Uncharacterized protein</fullName>
    </submittedName>
</protein>
<reference evidence="2" key="1">
    <citation type="submission" date="2021-03" db="EMBL/GenBank/DDBJ databases">
        <title>Draft genome sequence of rust myrtle Austropuccinia psidii MF-1, a brazilian biotype.</title>
        <authorList>
            <person name="Quecine M.C."/>
            <person name="Pachon D.M.R."/>
            <person name="Bonatelli M.L."/>
            <person name="Correr F.H."/>
            <person name="Franceschini L.M."/>
            <person name="Leite T.F."/>
            <person name="Margarido G.R.A."/>
            <person name="Almeida C.A."/>
            <person name="Ferrarezi J.A."/>
            <person name="Labate C.A."/>
        </authorList>
    </citation>
    <scope>NUCLEOTIDE SEQUENCE</scope>
    <source>
        <strain evidence="2">MF-1</strain>
    </source>
</reference>
<name>A0A9Q3CMG1_9BASI</name>
<accession>A0A9Q3CMG1</accession>
<sequence>MSPTLALLTRRRGWRCALILGADLSLESVAVSGCQLVCADLTSSLRAKERSLGGASDSLQPKHSSRIPHSLNFSSSSETSTPNGRSVVRSIFNTALATETPLGLASWASLFASFDLAVVRSISFIRPSNQEKPYLLPLSSRNIQRLRHALKFDSDDTKVHDLISAVPKSENSSYHFMKGMKKTPRTCLIPPPDWFKLVTDETNPEARRSSIDIQPDSKMYHGEKG</sequence>
<dbReference type="Proteomes" id="UP000765509">
    <property type="component" value="Unassembled WGS sequence"/>
</dbReference>
<dbReference type="EMBL" id="AVOT02009277">
    <property type="protein sequence ID" value="MBW0487771.1"/>
    <property type="molecule type" value="Genomic_DNA"/>
</dbReference>
<proteinExistence type="predicted"/>
<organism evidence="2 3">
    <name type="scientific">Austropuccinia psidii MF-1</name>
    <dbReference type="NCBI Taxonomy" id="1389203"/>
    <lineage>
        <taxon>Eukaryota</taxon>
        <taxon>Fungi</taxon>
        <taxon>Dikarya</taxon>
        <taxon>Basidiomycota</taxon>
        <taxon>Pucciniomycotina</taxon>
        <taxon>Pucciniomycetes</taxon>
        <taxon>Pucciniales</taxon>
        <taxon>Sphaerophragmiaceae</taxon>
        <taxon>Austropuccinia</taxon>
    </lineage>
</organism>
<evidence type="ECO:0000313" key="3">
    <source>
        <dbReference type="Proteomes" id="UP000765509"/>
    </source>
</evidence>
<comment type="caution">
    <text evidence="2">The sequence shown here is derived from an EMBL/GenBank/DDBJ whole genome shotgun (WGS) entry which is preliminary data.</text>
</comment>